<dbReference type="Pfam" id="PF13245">
    <property type="entry name" value="AAA_19"/>
    <property type="match status" value="1"/>
</dbReference>
<evidence type="ECO:0000313" key="3">
    <source>
        <dbReference type="Proteomes" id="UP000675409"/>
    </source>
</evidence>
<dbReference type="SUPFAM" id="SSF52540">
    <property type="entry name" value="P-loop containing nucleoside triphosphate hydrolases"/>
    <property type="match status" value="1"/>
</dbReference>
<feature type="compositionally biased region" description="Gly residues" evidence="1">
    <location>
        <begin position="125"/>
        <end position="139"/>
    </location>
</feature>
<dbReference type="InterPro" id="IPR000212">
    <property type="entry name" value="DNA_helicase_UvrD/REP"/>
</dbReference>
<comment type="caution">
    <text evidence="2">The sequence shown here is derived from an EMBL/GenBank/DDBJ whole genome shotgun (WGS) entry which is preliminary data.</text>
</comment>
<dbReference type="Proteomes" id="UP000675409">
    <property type="component" value="Unassembled WGS sequence"/>
</dbReference>
<sequence length="709" mass="74641">MRERTAALGTGLAGDAFGAEVLEATLARRLAQLADDPEVPLFFGRIDHTTAGGGETFHVGRRHVSDPAGEPMVVDWRAPVSVPFYRASRAEPMGLATRRRYGFARGVLTGYEDETLGARDHDGVTGPGAGPGSGAGHGTAGQDAAPSAILEAEIERPRTGPMRDIVATIQPEQDVIVRAGLDRTVVVQGAPGTGKTAVGLHRAAYLLYAHREQVTRRGMLVVGPNRSFLRYIRDVLPALGEIDATQTTLPELVAGRGRLRGQEPAGVATLKGDARMAGVLRRALWSHLVEPAEALVLPRGSRRWRVQATEAREAMMRVVAREPRYDTGRDHLQHALAHQILVQIEASGDALDETAWDRIARTPAVRRYAAALWPPVKPAALLHRLLSDPGFLATAAGADLTPAEQQTLLWDRPPRTPGAARWTGADLVLLDEIADLLDRTGTHAHIVVDEAQDLSAMMLRVLGRRARTGSLTVLGDLAQATTPWASTSWAEALDHLGQPGGHVEELTAGFRVPGDVIDFAARLLPHIAPRLQPPVAVRRARGQLTLTTGALDTVVAGIAGAEGSVGVIVPDAGLRAAREDLTRAGLAYAVVGEEPGERGGDAPGSHAEAGGEHPGGRAGLGATGSGATGSDATGSDATEFDAHLDLVPASLAKGLEFDHVVLADPAGIVAGEPDRTTGLRRLYVCLTRAVTSLVVQHADDVPPELGGPA</sequence>
<dbReference type="PANTHER" id="PTHR11070">
    <property type="entry name" value="UVRD / RECB / PCRA DNA HELICASE FAMILY MEMBER"/>
    <property type="match status" value="1"/>
</dbReference>
<dbReference type="EMBL" id="JABBYC010000048">
    <property type="protein sequence ID" value="MBL0888241.1"/>
    <property type="molecule type" value="Genomic_DNA"/>
</dbReference>
<dbReference type="InterPro" id="IPR027417">
    <property type="entry name" value="P-loop_NTPase"/>
</dbReference>
<feature type="compositionally biased region" description="Gly residues" evidence="1">
    <location>
        <begin position="616"/>
        <end position="627"/>
    </location>
</feature>
<evidence type="ECO:0000313" key="2">
    <source>
        <dbReference type="EMBL" id="MBL0888241.1"/>
    </source>
</evidence>
<keyword evidence="3" id="KW-1185">Reference proteome</keyword>
<protein>
    <submittedName>
        <fullName evidence="2">AAA family ATPase</fullName>
    </submittedName>
</protein>
<reference evidence="2 3" key="1">
    <citation type="journal article" date="2021" name="Arch. Microbiol.">
        <title>Myceligenerans indicum sp. nov., an actinobacterium isolated from mangrove sediment of Sundarbans, India.</title>
        <authorList>
            <person name="Asha K."/>
            <person name="Bhadury P."/>
        </authorList>
    </citation>
    <scope>NUCLEOTIDE SEQUENCE [LARGE SCALE GENOMIC DNA]</scope>
    <source>
        <strain evidence="2 3">I2</strain>
    </source>
</reference>
<organism evidence="2 3">
    <name type="scientific">Myceligenerans indicum</name>
    <dbReference type="NCBI Taxonomy" id="2593663"/>
    <lineage>
        <taxon>Bacteria</taxon>
        <taxon>Bacillati</taxon>
        <taxon>Actinomycetota</taxon>
        <taxon>Actinomycetes</taxon>
        <taxon>Micrococcales</taxon>
        <taxon>Promicromonosporaceae</taxon>
        <taxon>Myceligenerans</taxon>
    </lineage>
</organism>
<evidence type="ECO:0000256" key="1">
    <source>
        <dbReference type="SAM" id="MobiDB-lite"/>
    </source>
</evidence>
<name>A0ABS1LPP6_9MICO</name>
<feature type="region of interest" description="Disordered" evidence="1">
    <location>
        <begin position="114"/>
        <end position="144"/>
    </location>
</feature>
<gene>
    <name evidence="2" type="ORF">HGK34_18455</name>
</gene>
<feature type="region of interest" description="Disordered" evidence="1">
    <location>
        <begin position="592"/>
        <end position="636"/>
    </location>
</feature>
<accession>A0ABS1LPP6</accession>
<dbReference type="PANTHER" id="PTHR11070:SF45">
    <property type="entry name" value="DNA 3'-5' HELICASE"/>
    <property type="match status" value="1"/>
</dbReference>
<proteinExistence type="predicted"/>
<dbReference type="Gene3D" id="3.40.50.300">
    <property type="entry name" value="P-loop containing nucleotide triphosphate hydrolases"/>
    <property type="match status" value="3"/>
</dbReference>